<name>A0ABD4RF31_9CLOT</name>
<dbReference type="InterPro" id="IPR038475">
    <property type="entry name" value="RecG_C_sf"/>
</dbReference>
<proteinExistence type="predicted"/>
<comment type="caution">
    <text evidence="2">The sequence shown here is derived from an EMBL/GenBank/DDBJ whole genome shotgun (WGS) entry which is preliminary data.</text>
</comment>
<reference evidence="2 3" key="1">
    <citation type="submission" date="2021-08" db="EMBL/GenBank/DDBJ databases">
        <title>Genome sequence analysis of Clostridium chauvoei strains of European origin and evaluation of typing options for outbreak investigations.</title>
        <authorList>
            <person name="Abdel-Glil M."/>
            <person name="Thomas P."/>
            <person name="Seyboldt C."/>
        </authorList>
    </citation>
    <scope>NUCLEOTIDE SEQUENCE [LARGE SCALE GENOMIC DNA]</scope>
    <source>
        <strain evidence="2 3">S0260-09</strain>
    </source>
</reference>
<dbReference type="Gene3D" id="3.30.950.30">
    <property type="entry name" value="Schlafen, AAA domain"/>
    <property type="match status" value="1"/>
</dbReference>
<dbReference type="Gene3D" id="3.30.565.60">
    <property type="match status" value="1"/>
</dbReference>
<feature type="domain" description="Schlafen AlbA-2" evidence="1">
    <location>
        <begin position="14"/>
        <end position="135"/>
    </location>
</feature>
<organism evidence="2 3">
    <name type="scientific">Clostridium chauvoei</name>
    <dbReference type="NCBI Taxonomy" id="46867"/>
    <lineage>
        <taxon>Bacteria</taxon>
        <taxon>Bacillati</taxon>
        <taxon>Bacillota</taxon>
        <taxon>Clostridia</taxon>
        <taxon>Eubacteriales</taxon>
        <taxon>Clostridiaceae</taxon>
        <taxon>Clostridium</taxon>
    </lineage>
</organism>
<dbReference type="Proteomes" id="UP000775179">
    <property type="component" value="Unassembled WGS sequence"/>
</dbReference>
<protein>
    <submittedName>
        <fullName evidence="2">DNA binding domain-containing protein</fullName>
    </submittedName>
</protein>
<dbReference type="InterPro" id="IPR038461">
    <property type="entry name" value="Schlafen_AlbA_2_dom_sf"/>
</dbReference>
<gene>
    <name evidence="2" type="ORF">K4H94_01840</name>
</gene>
<dbReference type="RefSeq" id="WP_021874962.1">
    <property type="nucleotide sequence ID" value="NZ_CP018624.1"/>
</dbReference>
<dbReference type="GeneID" id="66300975"/>
<dbReference type="PANTHER" id="PTHR30595:SF6">
    <property type="entry name" value="SCHLAFEN ALBA-2 DOMAIN-CONTAINING PROTEIN"/>
    <property type="match status" value="1"/>
</dbReference>
<evidence type="ECO:0000313" key="2">
    <source>
        <dbReference type="EMBL" id="MBX7289793.1"/>
    </source>
</evidence>
<dbReference type="Pfam" id="PF04326">
    <property type="entry name" value="SLFN_AlbA_2"/>
    <property type="match status" value="1"/>
</dbReference>
<evidence type="ECO:0000259" key="1">
    <source>
        <dbReference type="Pfam" id="PF04326"/>
    </source>
</evidence>
<evidence type="ECO:0000313" key="3">
    <source>
        <dbReference type="Proteomes" id="UP000775179"/>
    </source>
</evidence>
<dbReference type="KEGG" id="cchv:BTM20_03795"/>
<dbReference type="InterPro" id="IPR007421">
    <property type="entry name" value="Schlafen_AlbA_2_dom"/>
</dbReference>
<dbReference type="PANTHER" id="PTHR30595">
    <property type="entry name" value="GLPR-RELATED TRANSCRIPTIONAL REPRESSOR"/>
    <property type="match status" value="1"/>
</dbReference>
<sequence length="382" mass="43510">MDKKKIISIISKEEGTKLDFKLKLSLNCESGKKELAKDICAIANSNGGRGYIVVGVQDKTKKIVGIKKADLFSEEQVQQIISSRCEPPIPISVDRYNIEEKEICIITIYDGDQKPYQIRETGSFYIRRGSTTDTMRKQELVAAFEESLDFSIETCPMIKSNIEFLNMDIVSKYFENKGIYINKDNKKFLLESAGITYIDKESGEEKCTIGGLLVFSDNNSICIPQNMIRIIDKINKDTLSVNVIQGNLLDMIDKSEKLLEEILPSKYPVEAVVEGIKNAVLYREYSSINKIIEVVISYNSILIISPGQMIEENIRGQKINYNKRNMWIYEKLMTLDNNKRLLNNGKGFTRMRNAFKGKGKVKFINSKADDSFKVILPGIKFY</sequence>
<accession>A0ABD4RF31</accession>
<dbReference type="EMBL" id="JAIFTX010000003">
    <property type="protein sequence ID" value="MBX7289793.1"/>
    <property type="molecule type" value="Genomic_DNA"/>
</dbReference>
<dbReference type="AlphaFoldDB" id="A0ABD4RF31"/>